<dbReference type="Proteomes" id="UP001550044">
    <property type="component" value="Unassembled WGS sequence"/>
</dbReference>
<evidence type="ECO:0000313" key="2">
    <source>
        <dbReference type="EMBL" id="MET8439117.1"/>
    </source>
</evidence>
<evidence type="ECO:0000313" key="3">
    <source>
        <dbReference type="Proteomes" id="UP001550044"/>
    </source>
</evidence>
<keyword evidence="1" id="KW-0812">Transmembrane</keyword>
<keyword evidence="1" id="KW-1133">Transmembrane helix</keyword>
<protein>
    <submittedName>
        <fullName evidence="2">Uncharacterized protein</fullName>
    </submittedName>
</protein>
<dbReference type="RefSeq" id="WP_330247934.1">
    <property type="nucleotide sequence ID" value="NZ_JBEXEF010000146.1"/>
</dbReference>
<sequence length="69" mass="7648">MIELGVMFGLMGVTAVALIVKLLRRNRTENVDGLLIEQTSRVQAHNDRVTYSSAAVHNSSPTVRGHYRP</sequence>
<gene>
    <name evidence="2" type="ORF">ABZV61_41990</name>
</gene>
<keyword evidence="1" id="KW-0472">Membrane</keyword>
<evidence type="ECO:0000256" key="1">
    <source>
        <dbReference type="SAM" id="Phobius"/>
    </source>
</evidence>
<comment type="caution">
    <text evidence="2">The sequence shown here is derived from an EMBL/GenBank/DDBJ whole genome shotgun (WGS) entry which is preliminary data.</text>
</comment>
<reference evidence="2 3" key="1">
    <citation type="submission" date="2024-06" db="EMBL/GenBank/DDBJ databases">
        <title>The Natural Products Discovery Center: Release of the First 8490 Sequenced Strains for Exploring Actinobacteria Biosynthetic Diversity.</title>
        <authorList>
            <person name="Kalkreuter E."/>
            <person name="Kautsar S.A."/>
            <person name="Yang D."/>
            <person name="Bader C.D."/>
            <person name="Teijaro C.N."/>
            <person name="Fluegel L."/>
            <person name="Davis C.M."/>
            <person name="Simpson J.R."/>
            <person name="Lauterbach L."/>
            <person name="Steele A.D."/>
            <person name="Gui C."/>
            <person name="Meng S."/>
            <person name="Li G."/>
            <person name="Viehrig K."/>
            <person name="Ye F."/>
            <person name="Su P."/>
            <person name="Kiefer A.F."/>
            <person name="Nichols A."/>
            <person name="Cepeda A.J."/>
            <person name="Yan W."/>
            <person name="Fan B."/>
            <person name="Jiang Y."/>
            <person name="Adhikari A."/>
            <person name="Zheng C.-J."/>
            <person name="Schuster L."/>
            <person name="Cowan T.M."/>
            <person name="Smanski M.J."/>
            <person name="Chevrette M.G."/>
            <person name="De Carvalho L.P.S."/>
            <person name="Shen B."/>
        </authorList>
    </citation>
    <scope>NUCLEOTIDE SEQUENCE [LARGE SCALE GENOMIC DNA]</scope>
    <source>
        <strain evidence="2 3">NPDC005137</strain>
    </source>
</reference>
<organism evidence="2 3">
    <name type="scientific">Streptomyces sp. 900116325</name>
    <dbReference type="NCBI Taxonomy" id="3154295"/>
    <lineage>
        <taxon>Bacteria</taxon>
        <taxon>Bacillati</taxon>
        <taxon>Actinomycetota</taxon>
        <taxon>Actinomycetes</taxon>
        <taxon>Kitasatosporales</taxon>
        <taxon>Streptomycetaceae</taxon>
        <taxon>Streptomyces</taxon>
    </lineage>
</organism>
<dbReference type="EMBL" id="JBEXIP010000090">
    <property type="protein sequence ID" value="MET8439117.1"/>
    <property type="molecule type" value="Genomic_DNA"/>
</dbReference>
<keyword evidence="3" id="KW-1185">Reference proteome</keyword>
<feature type="transmembrane region" description="Helical" evidence="1">
    <location>
        <begin position="6"/>
        <end position="23"/>
    </location>
</feature>
<accession>A0ABV2UMN4</accession>
<name>A0ABV2UMN4_9ACTN</name>
<proteinExistence type="predicted"/>